<feature type="signal peptide" evidence="1">
    <location>
        <begin position="1"/>
        <end position="22"/>
    </location>
</feature>
<feature type="chain" id="PRO_5009190206" evidence="1">
    <location>
        <begin position="23"/>
        <end position="74"/>
    </location>
</feature>
<proteinExistence type="predicted"/>
<dbReference type="OrthoDB" id="9783240at2"/>
<sequence length="74" mass="7931">MLRIALLSAVLITALGAAPAFAERNNGDSIPPNCTLDPFTGKMNCHIWPTCTLDPFTGKMNCPVPKATMTRKAN</sequence>
<evidence type="ECO:0000256" key="1">
    <source>
        <dbReference type="SAM" id="SignalP"/>
    </source>
</evidence>
<dbReference type="Proteomes" id="UP000095463">
    <property type="component" value="Unassembled WGS sequence"/>
</dbReference>
<reference evidence="2 3" key="1">
    <citation type="journal article" date="2015" name="Genome Announc.">
        <title>Genome Assemblies of Three Soil-Associated Devosia species: D. insulae, D. limi, and D. soli.</title>
        <authorList>
            <person name="Hassan Y.I."/>
            <person name="Lepp D."/>
            <person name="Zhou T."/>
        </authorList>
    </citation>
    <scope>NUCLEOTIDE SEQUENCE [LARGE SCALE GENOMIC DNA]</scope>
    <source>
        <strain evidence="2 3">DS-56</strain>
    </source>
</reference>
<protein>
    <submittedName>
        <fullName evidence="2">Uncharacterized protein</fullName>
    </submittedName>
</protein>
<accession>A0A1E5XKE3</accession>
<evidence type="ECO:0000313" key="2">
    <source>
        <dbReference type="EMBL" id="OEO29059.1"/>
    </source>
</evidence>
<dbReference type="RefSeq" id="WP_069911680.1">
    <property type="nucleotide sequence ID" value="NZ_LAJE02000339.1"/>
</dbReference>
<dbReference type="AlphaFoldDB" id="A0A1E5XKE3"/>
<dbReference type="EMBL" id="LAJE02000339">
    <property type="protein sequence ID" value="OEO29059.1"/>
    <property type="molecule type" value="Genomic_DNA"/>
</dbReference>
<name>A0A1E5XKE3_9HYPH</name>
<keyword evidence="3" id="KW-1185">Reference proteome</keyword>
<gene>
    <name evidence="2" type="ORF">VW23_027285</name>
</gene>
<evidence type="ECO:0000313" key="3">
    <source>
        <dbReference type="Proteomes" id="UP000095463"/>
    </source>
</evidence>
<keyword evidence="1" id="KW-0732">Signal</keyword>
<organism evidence="2 3">
    <name type="scientific">Devosia insulae DS-56</name>
    <dbReference type="NCBI Taxonomy" id="1116389"/>
    <lineage>
        <taxon>Bacteria</taxon>
        <taxon>Pseudomonadati</taxon>
        <taxon>Pseudomonadota</taxon>
        <taxon>Alphaproteobacteria</taxon>
        <taxon>Hyphomicrobiales</taxon>
        <taxon>Devosiaceae</taxon>
        <taxon>Devosia</taxon>
    </lineage>
</organism>
<comment type="caution">
    <text evidence="2">The sequence shown here is derived from an EMBL/GenBank/DDBJ whole genome shotgun (WGS) entry which is preliminary data.</text>
</comment>